<dbReference type="AlphaFoldDB" id="A0A4Y2FWF0"/>
<organism evidence="1 2">
    <name type="scientific">Araneus ventricosus</name>
    <name type="common">Orbweaver spider</name>
    <name type="synonym">Epeira ventricosa</name>
    <dbReference type="NCBI Taxonomy" id="182803"/>
    <lineage>
        <taxon>Eukaryota</taxon>
        <taxon>Metazoa</taxon>
        <taxon>Ecdysozoa</taxon>
        <taxon>Arthropoda</taxon>
        <taxon>Chelicerata</taxon>
        <taxon>Arachnida</taxon>
        <taxon>Araneae</taxon>
        <taxon>Araneomorphae</taxon>
        <taxon>Entelegynae</taxon>
        <taxon>Araneoidea</taxon>
        <taxon>Araneidae</taxon>
        <taxon>Araneus</taxon>
    </lineage>
</organism>
<evidence type="ECO:0000313" key="1">
    <source>
        <dbReference type="EMBL" id="GBM44728.1"/>
    </source>
</evidence>
<accession>A0A4Y2FWF0</accession>
<evidence type="ECO:0000313" key="2">
    <source>
        <dbReference type="Proteomes" id="UP000499080"/>
    </source>
</evidence>
<dbReference type="Proteomes" id="UP000499080">
    <property type="component" value="Unassembled WGS sequence"/>
</dbReference>
<gene>
    <name evidence="1" type="ORF">AVEN_247631_1</name>
</gene>
<dbReference type="EMBL" id="BGPR01251912">
    <property type="protein sequence ID" value="GBM44728.1"/>
    <property type="molecule type" value="Genomic_DNA"/>
</dbReference>
<comment type="caution">
    <text evidence="1">The sequence shown here is derived from an EMBL/GenBank/DDBJ whole genome shotgun (WGS) entry which is preliminary data.</text>
</comment>
<keyword evidence="2" id="KW-1185">Reference proteome</keyword>
<proteinExistence type="predicted"/>
<name>A0A4Y2FWF0_ARAVE</name>
<reference evidence="1 2" key="1">
    <citation type="journal article" date="2019" name="Sci. Rep.">
        <title>Orb-weaving spider Araneus ventricosus genome elucidates the spidroin gene catalogue.</title>
        <authorList>
            <person name="Kono N."/>
            <person name="Nakamura H."/>
            <person name="Ohtoshi R."/>
            <person name="Moran D.A.P."/>
            <person name="Shinohara A."/>
            <person name="Yoshida Y."/>
            <person name="Fujiwara M."/>
            <person name="Mori M."/>
            <person name="Tomita M."/>
            <person name="Arakawa K."/>
        </authorList>
    </citation>
    <scope>NUCLEOTIDE SEQUENCE [LARGE SCALE GENOMIC DNA]</scope>
</reference>
<protein>
    <submittedName>
        <fullName evidence="1">Uncharacterized protein</fullName>
    </submittedName>
</protein>
<sequence length="99" mass="10716">MDEPPLLFSAERFPIPGLNYSTPSILPVPATGTDASLSKPQPDMPFRTSQSVRTIPRYLPYHLNHPFAQVSLNVKPSGVVSPKLSRILLEKGAVSPPPG</sequence>